<evidence type="ECO:0000313" key="2">
    <source>
        <dbReference type="EMBL" id="MFC5731001.1"/>
    </source>
</evidence>
<name>A0ABW0ZJ14_9ACTN</name>
<reference evidence="3" key="1">
    <citation type="journal article" date="2019" name="Int. J. Syst. Evol. Microbiol.">
        <title>The Global Catalogue of Microorganisms (GCM) 10K type strain sequencing project: providing services to taxonomists for standard genome sequencing and annotation.</title>
        <authorList>
            <consortium name="The Broad Institute Genomics Platform"/>
            <consortium name="The Broad Institute Genome Sequencing Center for Infectious Disease"/>
            <person name="Wu L."/>
            <person name="Ma J."/>
        </authorList>
    </citation>
    <scope>NUCLEOTIDE SEQUENCE [LARGE SCALE GENOMIC DNA]</scope>
    <source>
        <strain evidence="3">YIM 94188</strain>
    </source>
</reference>
<protein>
    <submittedName>
        <fullName evidence="2">Uncharacterized protein</fullName>
    </submittedName>
</protein>
<feature type="transmembrane region" description="Helical" evidence="1">
    <location>
        <begin position="43"/>
        <end position="65"/>
    </location>
</feature>
<dbReference type="RefSeq" id="WP_136431810.1">
    <property type="nucleotide sequence ID" value="NZ_JBHSNS010000012.1"/>
</dbReference>
<keyword evidence="1" id="KW-0472">Membrane</keyword>
<keyword evidence="1" id="KW-0812">Transmembrane</keyword>
<evidence type="ECO:0000313" key="3">
    <source>
        <dbReference type="Proteomes" id="UP001596072"/>
    </source>
</evidence>
<gene>
    <name evidence="2" type="ORF">ACFPQB_18940</name>
</gene>
<accession>A0ABW0ZJ14</accession>
<organism evidence="2 3">
    <name type="scientific">Nocardioides vastitatis</name>
    <dbReference type="NCBI Taxonomy" id="2568655"/>
    <lineage>
        <taxon>Bacteria</taxon>
        <taxon>Bacillati</taxon>
        <taxon>Actinomycetota</taxon>
        <taxon>Actinomycetes</taxon>
        <taxon>Propionibacteriales</taxon>
        <taxon>Nocardioidaceae</taxon>
        <taxon>Nocardioides</taxon>
    </lineage>
</organism>
<keyword evidence="3" id="KW-1185">Reference proteome</keyword>
<evidence type="ECO:0000256" key="1">
    <source>
        <dbReference type="SAM" id="Phobius"/>
    </source>
</evidence>
<dbReference type="EMBL" id="JBHSNS010000012">
    <property type="protein sequence ID" value="MFC5731001.1"/>
    <property type="molecule type" value="Genomic_DNA"/>
</dbReference>
<sequence>MLLLLIAVPAIIVVTVSQALLHAYAPSNSLIRRVRASRPALRMAAALGALAFACALVVLTLHLAVETGATGWLNIVVLVLAWDAIKFAATACATSVRCVASAVRMSSNSHGRPAY</sequence>
<comment type="caution">
    <text evidence="2">The sequence shown here is derived from an EMBL/GenBank/DDBJ whole genome shotgun (WGS) entry which is preliminary data.</text>
</comment>
<proteinExistence type="predicted"/>
<keyword evidence="1" id="KW-1133">Transmembrane helix</keyword>
<dbReference type="Proteomes" id="UP001596072">
    <property type="component" value="Unassembled WGS sequence"/>
</dbReference>
<feature type="transmembrane region" description="Helical" evidence="1">
    <location>
        <begin position="72"/>
        <end position="89"/>
    </location>
</feature>